<reference evidence="2 3" key="1">
    <citation type="submission" date="2019-03" db="EMBL/GenBank/DDBJ databases">
        <title>First draft genome of Liparis tanakae, snailfish: a comprehensive survey of snailfish specific genes.</title>
        <authorList>
            <person name="Kim W."/>
            <person name="Song I."/>
            <person name="Jeong J.-H."/>
            <person name="Kim D."/>
            <person name="Kim S."/>
            <person name="Ryu S."/>
            <person name="Song J.Y."/>
            <person name="Lee S.K."/>
        </authorList>
    </citation>
    <scope>NUCLEOTIDE SEQUENCE [LARGE SCALE GENOMIC DNA]</scope>
    <source>
        <tissue evidence="2">Muscle</tissue>
    </source>
</reference>
<organism evidence="2 3">
    <name type="scientific">Liparis tanakae</name>
    <name type="common">Tanaka's snailfish</name>
    <dbReference type="NCBI Taxonomy" id="230148"/>
    <lineage>
        <taxon>Eukaryota</taxon>
        <taxon>Metazoa</taxon>
        <taxon>Chordata</taxon>
        <taxon>Craniata</taxon>
        <taxon>Vertebrata</taxon>
        <taxon>Euteleostomi</taxon>
        <taxon>Actinopterygii</taxon>
        <taxon>Neopterygii</taxon>
        <taxon>Teleostei</taxon>
        <taxon>Neoteleostei</taxon>
        <taxon>Acanthomorphata</taxon>
        <taxon>Eupercaria</taxon>
        <taxon>Perciformes</taxon>
        <taxon>Cottioidei</taxon>
        <taxon>Cottales</taxon>
        <taxon>Liparidae</taxon>
        <taxon>Liparis</taxon>
    </lineage>
</organism>
<proteinExistence type="predicted"/>
<dbReference type="Proteomes" id="UP000314294">
    <property type="component" value="Unassembled WGS sequence"/>
</dbReference>
<keyword evidence="3" id="KW-1185">Reference proteome</keyword>
<accession>A0A4Z2HV74</accession>
<name>A0A4Z2HV74_9TELE</name>
<dbReference type="AlphaFoldDB" id="A0A4Z2HV74"/>
<evidence type="ECO:0000313" key="2">
    <source>
        <dbReference type="EMBL" id="TNN68863.1"/>
    </source>
</evidence>
<gene>
    <name evidence="2" type="ORF">EYF80_020898</name>
</gene>
<feature type="compositionally biased region" description="Low complexity" evidence="1">
    <location>
        <begin position="30"/>
        <end position="44"/>
    </location>
</feature>
<comment type="caution">
    <text evidence="2">The sequence shown here is derived from an EMBL/GenBank/DDBJ whole genome shotgun (WGS) entry which is preliminary data.</text>
</comment>
<feature type="compositionally biased region" description="Polar residues" evidence="1">
    <location>
        <begin position="1"/>
        <end position="10"/>
    </location>
</feature>
<evidence type="ECO:0000313" key="3">
    <source>
        <dbReference type="Proteomes" id="UP000314294"/>
    </source>
</evidence>
<evidence type="ECO:0000256" key="1">
    <source>
        <dbReference type="SAM" id="MobiDB-lite"/>
    </source>
</evidence>
<dbReference type="EMBL" id="SRLO01000183">
    <property type="protein sequence ID" value="TNN68863.1"/>
    <property type="molecule type" value="Genomic_DNA"/>
</dbReference>
<feature type="region of interest" description="Disordered" evidence="1">
    <location>
        <begin position="1"/>
        <end position="44"/>
    </location>
</feature>
<sequence length="128" mass="14230">MCANGLSSSDVHGPAVRSESVSLLNEKCQRSQSQQPSSSRSAWRSFPRMLFLPTGAPRRCGKKGAPGLQLVFSEHCSFVTEETLRRCEASFDNNIRRTSGFQKYDGHFCWWSCKQIIPLPSTDGLGSE</sequence>
<protein>
    <submittedName>
        <fullName evidence="2">Uncharacterized protein</fullName>
    </submittedName>
</protein>